<dbReference type="PANTHER" id="PTHR13789:SF309">
    <property type="entry name" value="PUTATIVE (AFU_ORTHOLOGUE AFUA_6G14510)-RELATED"/>
    <property type="match status" value="1"/>
</dbReference>
<dbReference type="AlphaFoldDB" id="A0A8J3BE58"/>
<dbReference type="Proteomes" id="UP000662200">
    <property type="component" value="Unassembled WGS sequence"/>
</dbReference>
<protein>
    <submittedName>
        <fullName evidence="4">FAD-dependent oxidoreductase</fullName>
    </submittedName>
</protein>
<comment type="caution">
    <text evidence="4">The sequence shown here is derived from an EMBL/GenBank/DDBJ whole genome shotgun (WGS) entry which is preliminary data.</text>
</comment>
<reference evidence="4" key="1">
    <citation type="journal article" date="2014" name="Int. J. Syst. Evol. Microbiol.">
        <title>Complete genome sequence of Corynebacterium casei LMG S-19264T (=DSM 44701T), isolated from a smear-ripened cheese.</title>
        <authorList>
            <consortium name="US DOE Joint Genome Institute (JGI-PGF)"/>
            <person name="Walter F."/>
            <person name="Albersmeier A."/>
            <person name="Kalinowski J."/>
            <person name="Ruckert C."/>
        </authorList>
    </citation>
    <scope>NUCLEOTIDE SEQUENCE</scope>
    <source>
        <strain evidence="4">JCM 3091</strain>
    </source>
</reference>
<accession>A0A8J3BE58</accession>
<dbReference type="Pfam" id="PF01494">
    <property type="entry name" value="FAD_binding_3"/>
    <property type="match status" value="1"/>
</dbReference>
<feature type="domain" description="FAD-binding" evidence="3">
    <location>
        <begin position="4"/>
        <end position="330"/>
    </location>
</feature>
<dbReference type="RefSeq" id="WP_189112462.1">
    <property type="nucleotide sequence ID" value="NZ_BMQC01000001.1"/>
</dbReference>
<dbReference type="PRINTS" id="PR00420">
    <property type="entry name" value="RNGMNOXGNASE"/>
</dbReference>
<proteinExistence type="predicted"/>
<dbReference type="PANTHER" id="PTHR13789">
    <property type="entry name" value="MONOOXYGENASE"/>
    <property type="match status" value="1"/>
</dbReference>
<evidence type="ECO:0000256" key="2">
    <source>
        <dbReference type="ARBA" id="ARBA00023033"/>
    </source>
</evidence>
<dbReference type="InterPro" id="IPR002938">
    <property type="entry name" value="FAD-bd"/>
</dbReference>
<dbReference type="InterPro" id="IPR036188">
    <property type="entry name" value="FAD/NAD-bd_sf"/>
</dbReference>
<dbReference type="SUPFAM" id="SSF51905">
    <property type="entry name" value="FAD/NAD(P)-binding domain"/>
    <property type="match status" value="1"/>
</dbReference>
<dbReference type="Gene3D" id="3.50.50.60">
    <property type="entry name" value="FAD/NAD(P)-binding domain"/>
    <property type="match status" value="1"/>
</dbReference>
<evidence type="ECO:0000256" key="1">
    <source>
        <dbReference type="ARBA" id="ARBA00023002"/>
    </source>
</evidence>
<dbReference type="InterPro" id="IPR050493">
    <property type="entry name" value="FAD-dep_Monooxygenase_BioMet"/>
</dbReference>
<keyword evidence="5" id="KW-1185">Reference proteome</keyword>
<dbReference type="GO" id="GO:0004497">
    <property type="term" value="F:monooxygenase activity"/>
    <property type="evidence" value="ECO:0007669"/>
    <property type="project" value="UniProtKB-KW"/>
</dbReference>
<gene>
    <name evidence="4" type="ORF">GCM10010124_04820</name>
</gene>
<reference evidence="4" key="2">
    <citation type="submission" date="2020-09" db="EMBL/GenBank/DDBJ databases">
        <authorList>
            <person name="Sun Q."/>
            <person name="Ohkuma M."/>
        </authorList>
    </citation>
    <scope>NUCLEOTIDE SEQUENCE</scope>
    <source>
        <strain evidence="4">JCM 3091</strain>
    </source>
</reference>
<keyword evidence="1" id="KW-0560">Oxidoreductase</keyword>
<evidence type="ECO:0000313" key="5">
    <source>
        <dbReference type="Proteomes" id="UP000662200"/>
    </source>
</evidence>
<keyword evidence="2" id="KW-0503">Monooxygenase</keyword>
<dbReference type="GO" id="GO:0071949">
    <property type="term" value="F:FAD binding"/>
    <property type="evidence" value="ECO:0007669"/>
    <property type="project" value="InterPro"/>
</dbReference>
<sequence length="383" mass="40256">MRNAIVVGGGIGGLSAAVGLHRAGWRVTVLERAPEIRAIGAGIGLWPNALRALGTLGLGDAVAAIAEPQRDGGLRTAAGRWLTRWDGRRLEAAMGGPVLVVYRPQLHDLLRAALPADCFHTGAEVRGATPDGRVDADLDLPPADLVVAADGIRSRLRGHLVPGHPGPVYSGTTAWLGVAPQPPAHGPCGYWGEGREVGILPLVDGRTYWYTGALAPAGQRAADEKAAVLDRFRGWHAPILDTIRSTPAGQVIHLDLYHLATPLDTYVHGRVALLGDAAHATVPFLGLGAAQAIEDAATLVWAVRTQPDLDTALDVYDRVRRPRSQAAARASVRAGRFGPYVTGRLATALRDAVVRLTPQSVATRPMAALADWSLPDGTGGRTA</sequence>
<dbReference type="EMBL" id="BMQC01000001">
    <property type="protein sequence ID" value="GGK15252.1"/>
    <property type="molecule type" value="Genomic_DNA"/>
</dbReference>
<organism evidence="4 5">
    <name type="scientific">Pilimelia terevasa</name>
    <dbReference type="NCBI Taxonomy" id="53372"/>
    <lineage>
        <taxon>Bacteria</taxon>
        <taxon>Bacillati</taxon>
        <taxon>Actinomycetota</taxon>
        <taxon>Actinomycetes</taxon>
        <taxon>Micromonosporales</taxon>
        <taxon>Micromonosporaceae</taxon>
        <taxon>Pilimelia</taxon>
    </lineage>
</organism>
<evidence type="ECO:0000313" key="4">
    <source>
        <dbReference type="EMBL" id="GGK15252.1"/>
    </source>
</evidence>
<evidence type="ECO:0000259" key="3">
    <source>
        <dbReference type="Pfam" id="PF01494"/>
    </source>
</evidence>
<name>A0A8J3BE58_9ACTN</name>